<accession>A0A1V4SYB7</accession>
<sequence>MKIFHTGDWHIGKLVNGFYMTEDQRYILSQLCDEIEKENPDVLLIAGDVYDRSIPPVEAIELLNETLKKIIIDLKTPVILIAGNHDSNERIEFGSSLYEACNFYVSGELKSEIKKINLKDKDGIVNFYLIPYADPYYVRKLYNEESIKTHDDALKKILENIDLNKDERNVAIFHGYVAKDSEKIIESDSEKRLSIGGTEVIKSSHFKDFNYTALGHIHSPQRVDGENIRYSGSLMKYSFSEMNNKVGITKIELNGDGDVTVTRIPFKLMRDYREIRGELSELISKEFIQTQKIDDYIKVTLTDKGEVIEPMQKLREVYPNVMELRNESRLKELNMEEESIAQLKEKSILELTCDFFSSIREDEITDEELALVKSVLEEVEREDK</sequence>
<protein>
    <recommendedName>
        <fullName evidence="3 7">Nuclease SbcCD subunit D</fullName>
    </recommendedName>
</protein>
<dbReference type="RefSeq" id="WP_080021824.1">
    <property type="nucleotide sequence ID" value="NZ_LTAY01000021.1"/>
</dbReference>
<keyword evidence="5 7" id="KW-0378">Hydrolase</keyword>
<evidence type="ECO:0000256" key="5">
    <source>
        <dbReference type="ARBA" id="ARBA00022801"/>
    </source>
</evidence>
<keyword evidence="7" id="KW-0255">Endonuclease</keyword>
<name>A0A1V4SYB7_9CLOT</name>
<keyword evidence="4 7" id="KW-0540">Nuclease</keyword>
<evidence type="ECO:0000259" key="9">
    <source>
        <dbReference type="Pfam" id="PF12320"/>
    </source>
</evidence>
<evidence type="ECO:0000256" key="2">
    <source>
        <dbReference type="ARBA" id="ARBA00011322"/>
    </source>
</evidence>
<dbReference type="PANTHER" id="PTHR30337">
    <property type="entry name" value="COMPONENT OF ATP-DEPENDENT DSDNA EXONUCLEASE"/>
    <property type="match status" value="1"/>
</dbReference>
<dbReference type="Proteomes" id="UP000191448">
    <property type="component" value="Unassembled WGS sequence"/>
</dbReference>
<dbReference type="GO" id="GO:0006260">
    <property type="term" value="P:DNA replication"/>
    <property type="evidence" value="ECO:0007669"/>
    <property type="project" value="UniProtKB-KW"/>
</dbReference>
<dbReference type="InterPro" id="IPR029052">
    <property type="entry name" value="Metallo-depent_PP-like"/>
</dbReference>
<dbReference type="Pfam" id="PF00149">
    <property type="entry name" value="Metallophos"/>
    <property type="match status" value="1"/>
</dbReference>
<organism evidence="10 11">
    <name type="scientific">Clostridium thermobutyricum DSM 4928</name>
    <dbReference type="NCBI Taxonomy" id="1121339"/>
    <lineage>
        <taxon>Bacteria</taxon>
        <taxon>Bacillati</taxon>
        <taxon>Bacillota</taxon>
        <taxon>Clostridia</taxon>
        <taxon>Eubacteriales</taxon>
        <taxon>Clostridiaceae</taxon>
        <taxon>Clostridium</taxon>
    </lineage>
</organism>
<evidence type="ECO:0000256" key="6">
    <source>
        <dbReference type="ARBA" id="ARBA00022839"/>
    </source>
</evidence>
<evidence type="ECO:0000256" key="7">
    <source>
        <dbReference type="RuleBase" id="RU363069"/>
    </source>
</evidence>
<evidence type="ECO:0000313" key="11">
    <source>
        <dbReference type="Proteomes" id="UP000191448"/>
    </source>
</evidence>
<dbReference type="InterPro" id="IPR004593">
    <property type="entry name" value="SbcD"/>
</dbReference>
<dbReference type="PANTHER" id="PTHR30337:SF0">
    <property type="entry name" value="NUCLEASE SBCCD SUBUNIT D"/>
    <property type="match status" value="1"/>
</dbReference>
<dbReference type="Pfam" id="PF12320">
    <property type="entry name" value="SbcD_C"/>
    <property type="match status" value="1"/>
</dbReference>
<dbReference type="AlphaFoldDB" id="A0A1V4SYB7"/>
<dbReference type="CDD" id="cd00840">
    <property type="entry name" value="MPP_Mre11_N"/>
    <property type="match status" value="1"/>
</dbReference>
<comment type="function">
    <text evidence="7">SbcCD cleaves DNA hairpin structures. These structures can inhibit DNA replication and are intermediates in certain DNA recombination reactions. The complex acts as a 3'-&gt;5' double strand exonuclease that can open hairpins. It also has a 5' single-strand endonuclease activity.</text>
</comment>
<dbReference type="InterPro" id="IPR026843">
    <property type="entry name" value="SbcD_C"/>
</dbReference>
<proteinExistence type="inferred from homology"/>
<evidence type="ECO:0000256" key="3">
    <source>
        <dbReference type="ARBA" id="ARBA00013365"/>
    </source>
</evidence>
<comment type="caution">
    <text evidence="10">The sequence shown here is derived from an EMBL/GenBank/DDBJ whole genome shotgun (WGS) entry which is preliminary data.</text>
</comment>
<dbReference type="GO" id="GO:0004519">
    <property type="term" value="F:endonuclease activity"/>
    <property type="evidence" value="ECO:0007669"/>
    <property type="project" value="UniProtKB-KW"/>
</dbReference>
<evidence type="ECO:0000313" key="10">
    <source>
        <dbReference type="EMBL" id="OPX49739.1"/>
    </source>
</evidence>
<keyword evidence="7" id="KW-0233">DNA recombination</keyword>
<dbReference type="GO" id="GO:0006310">
    <property type="term" value="P:DNA recombination"/>
    <property type="evidence" value="ECO:0007669"/>
    <property type="project" value="UniProtKB-KW"/>
</dbReference>
<evidence type="ECO:0000256" key="4">
    <source>
        <dbReference type="ARBA" id="ARBA00022722"/>
    </source>
</evidence>
<gene>
    <name evidence="7 10" type="primary">sbcD</name>
    <name evidence="10" type="ORF">CLTHE_04700</name>
</gene>
<dbReference type="NCBIfam" id="TIGR00619">
    <property type="entry name" value="sbcd"/>
    <property type="match status" value="1"/>
</dbReference>
<dbReference type="GO" id="GO:0008408">
    <property type="term" value="F:3'-5' exonuclease activity"/>
    <property type="evidence" value="ECO:0007669"/>
    <property type="project" value="InterPro"/>
</dbReference>
<keyword evidence="7" id="KW-0235">DNA replication</keyword>
<keyword evidence="6 7" id="KW-0269">Exonuclease</keyword>
<dbReference type="EMBL" id="LTAY01000021">
    <property type="protein sequence ID" value="OPX49739.1"/>
    <property type="molecule type" value="Genomic_DNA"/>
</dbReference>
<comment type="subunit">
    <text evidence="2 7">Heterodimer of SbcC and SbcD.</text>
</comment>
<dbReference type="InterPro" id="IPR004843">
    <property type="entry name" value="Calcineurin-like_PHP"/>
</dbReference>
<evidence type="ECO:0000256" key="1">
    <source>
        <dbReference type="ARBA" id="ARBA00010555"/>
    </source>
</evidence>
<dbReference type="InterPro" id="IPR050535">
    <property type="entry name" value="DNA_Repair-Maintenance_Comp"/>
</dbReference>
<feature type="domain" description="Calcineurin-like phosphoesterase" evidence="8">
    <location>
        <begin position="1"/>
        <end position="220"/>
    </location>
</feature>
<dbReference type="OrthoDB" id="9773856at2"/>
<dbReference type="Gene3D" id="3.60.21.10">
    <property type="match status" value="1"/>
</dbReference>
<reference evidence="10 11" key="1">
    <citation type="submission" date="2016-02" db="EMBL/GenBank/DDBJ databases">
        <title>Genome sequence of Clostridium thermobutyricum DSM 4928.</title>
        <authorList>
            <person name="Poehlein A."/>
            <person name="Daniel R."/>
        </authorList>
    </citation>
    <scope>NUCLEOTIDE SEQUENCE [LARGE SCALE GENOMIC DNA]</scope>
    <source>
        <strain evidence="10 11">DSM 4928</strain>
    </source>
</reference>
<dbReference type="SUPFAM" id="SSF56300">
    <property type="entry name" value="Metallo-dependent phosphatases"/>
    <property type="match status" value="1"/>
</dbReference>
<feature type="domain" description="Nuclease SbcCD subunit D C-terminal" evidence="9">
    <location>
        <begin position="270"/>
        <end position="357"/>
    </location>
</feature>
<evidence type="ECO:0000259" key="8">
    <source>
        <dbReference type="Pfam" id="PF00149"/>
    </source>
</evidence>
<comment type="similarity">
    <text evidence="1 7">Belongs to the SbcD family.</text>
</comment>
<dbReference type="InterPro" id="IPR041796">
    <property type="entry name" value="Mre11_N"/>
</dbReference>